<dbReference type="EMBL" id="QDDL01000005">
    <property type="protein sequence ID" value="PVZ68279.1"/>
    <property type="molecule type" value="Genomic_DNA"/>
</dbReference>
<dbReference type="InterPro" id="IPR049945">
    <property type="entry name" value="AAA_22"/>
</dbReference>
<protein>
    <recommendedName>
        <fullName evidence="1">SPOR domain-containing protein</fullName>
    </recommendedName>
</protein>
<dbReference type="InterPro" id="IPR036680">
    <property type="entry name" value="SPOR-like_sf"/>
</dbReference>
<dbReference type="RefSeq" id="WP_116687608.1">
    <property type="nucleotide sequence ID" value="NZ_CAWNYD010000005.1"/>
</dbReference>
<feature type="domain" description="SPOR" evidence="1">
    <location>
        <begin position="505"/>
        <end position="583"/>
    </location>
</feature>
<dbReference type="Proteomes" id="UP000244906">
    <property type="component" value="Unassembled WGS sequence"/>
</dbReference>
<dbReference type="InterPro" id="IPR052026">
    <property type="entry name" value="ExeA_AAA_ATPase_DNA-bind"/>
</dbReference>
<dbReference type="GO" id="GO:0016887">
    <property type="term" value="F:ATP hydrolysis activity"/>
    <property type="evidence" value="ECO:0007669"/>
    <property type="project" value="InterPro"/>
</dbReference>
<dbReference type="PANTHER" id="PTHR35894:SF1">
    <property type="entry name" value="PHOSPHORIBULOKINASE _ URIDINE KINASE FAMILY"/>
    <property type="match status" value="1"/>
</dbReference>
<dbReference type="Gene3D" id="3.30.70.1070">
    <property type="entry name" value="Sporulation related repeat"/>
    <property type="match status" value="1"/>
</dbReference>
<evidence type="ECO:0000259" key="1">
    <source>
        <dbReference type="PROSITE" id="PS51724"/>
    </source>
</evidence>
<organism evidence="2 3">
    <name type="scientific">Pelagibaculum spongiae</name>
    <dbReference type="NCBI Taxonomy" id="2080658"/>
    <lineage>
        <taxon>Bacteria</taxon>
        <taxon>Pseudomonadati</taxon>
        <taxon>Pseudomonadota</taxon>
        <taxon>Gammaproteobacteria</taxon>
        <taxon>Oceanospirillales</taxon>
        <taxon>Pelagibaculum</taxon>
    </lineage>
</organism>
<dbReference type="PANTHER" id="PTHR35894">
    <property type="entry name" value="GENERAL SECRETION PATHWAY PROTEIN A-RELATED"/>
    <property type="match status" value="1"/>
</dbReference>
<reference evidence="2 3" key="1">
    <citation type="submission" date="2018-04" db="EMBL/GenBank/DDBJ databases">
        <title>Thalassorhabdus spongiae gen. nov., sp. nov., isolated from a marine sponge in South-West Iceland.</title>
        <authorList>
            <person name="Knobloch S."/>
            <person name="Daussin A."/>
            <person name="Johannsson R."/>
            <person name="Marteinsson V.T."/>
        </authorList>
    </citation>
    <scope>NUCLEOTIDE SEQUENCE [LARGE SCALE GENOMIC DNA]</scope>
    <source>
        <strain evidence="2 3">Hp12</strain>
    </source>
</reference>
<accession>A0A2V1GSA9</accession>
<evidence type="ECO:0000313" key="2">
    <source>
        <dbReference type="EMBL" id="PVZ68279.1"/>
    </source>
</evidence>
<dbReference type="OrthoDB" id="6189127at2"/>
<dbReference type="AlphaFoldDB" id="A0A2V1GSA9"/>
<dbReference type="Pfam" id="PF05036">
    <property type="entry name" value="SPOR"/>
    <property type="match status" value="1"/>
</dbReference>
<dbReference type="SUPFAM" id="SSF52540">
    <property type="entry name" value="P-loop containing nucleoside triphosphate hydrolases"/>
    <property type="match status" value="1"/>
</dbReference>
<comment type="caution">
    <text evidence="2">The sequence shown here is derived from an EMBL/GenBank/DDBJ whole genome shotgun (WGS) entry which is preliminary data.</text>
</comment>
<dbReference type="GO" id="GO:0042834">
    <property type="term" value="F:peptidoglycan binding"/>
    <property type="evidence" value="ECO:0007669"/>
    <property type="project" value="InterPro"/>
</dbReference>
<dbReference type="InterPro" id="IPR007730">
    <property type="entry name" value="SPOR-like_dom"/>
</dbReference>
<keyword evidence="3" id="KW-1185">Reference proteome</keyword>
<dbReference type="PROSITE" id="PS51724">
    <property type="entry name" value="SPOR"/>
    <property type="match status" value="1"/>
</dbReference>
<sequence length="599" mass="66389">MSNTAPDLQAKSAPFLPSDQVSEMLEQAIYMARFSDLLLLVSGDSGSGRTSFAREIIRRAADLDVLELDALNINSLEHLQNAICQNIGLEQMRLPGDTLIPLFVDQLLQNHSRAASLLIVDNADRLDLEALTWLVNLQKHARQKKLRLPILFTAEPNFEHRMVLLEDQVASGQQYTFHLHSMDREEAASWLNHPLLLRALRRDPLGSEQIDNIWQQADGLPGKMLQLLNIEMLEIPKPKSGKTGFVFAAAGLLVASFGIAWWVNGGTDAIFAKEQLPEWAAKSQPTTPKFEVRDEPPAEPIRLADTSTIIELSSEAEARPKLVELDRQPVLSTEPAESALAVEADTASEALVELPVQPLDEKPQLVAEAQPVLSEQPTVIAVIEPLETKTNTKPQQPVIETAAIEAPVAEEIIPELESVEIDEVEAPPLQLVDAAAKATNQPLVVENQPVPEKPVAAKQTQKVAKAVLEIEVEAELSEVEPEAKSAPATKQEMTRWAEQEMEIQARDSKHWTMQILAASKQKILDKALKEYGLADSTNYYRVMRNGKIGYVLIYGNFPSKQAAFDAVSALPKEVRKSKPWIRRYSVIHKSLGQVEVDLK</sequence>
<name>A0A2V1GSA9_9GAMM</name>
<dbReference type="InterPro" id="IPR027417">
    <property type="entry name" value="P-loop_NTPase"/>
</dbReference>
<gene>
    <name evidence="2" type="ORF">DC094_13390</name>
</gene>
<dbReference type="Pfam" id="PF13401">
    <property type="entry name" value="AAA_22"/>
    <property type="match status" value="1"/>
</dbReference>
<proteinExistence type="predicted"/>
<evidence type="ECO:0000313" key="3">
    <source>
        <dbReference type="Proteomes" id="UP000244906"/>
    </source>
</evidence>
<dbReference type="Gene3D" id="3.40.50.300">
    <property type="entry name" value="P-loop containing nucleotide triphosphate hydrolases"/>
    <property type="match status" value="1"/>
</dbReference>